<keyword evidence="1" id="KW-0472">Membrane</keyword>
<comment type="caution">
    <text evidence="2">The sequence shown here is derived from an EMBL/GenBank/DDBJ whole genome shotgun (WGS) entry which is preliminary data.</text>
</comment>
<gene>
    <name evidence="2" type="ORF">VNO77_21850</name>
</gene>
<evidence type="ECO:0000256" key="1">
    <source>
        <dbReference type="SAM" id="Phobius"/>
    </source>
</evidence>
<accession>A0AAN9L4Z7</accession>
<sequence length="129" mass="14735">MVLVVVAAIEAETTGTVEYVFLFLFCFDLLIVVQMMVILARRLNLLLASFLEKRKGKKKAFVHFFNIGFQPIAVNGDAPNPHEVQHVDIEEYRALKYLVVGDVGKNASECKKKVLYEHETHDDDVIKKR</sequence>
<dbReference type="Proteomes" id="UP001367508">
    <property type="component" value="Unassembled WGS sequence"/>
</dbReference>
<keyword evidence="3" id="KW-1185">Reference proteome</keyword>
<keyword evidence="1" id="KW-1133">Transmembrane helix</keyword>
<reference evidence="2 3" key="1">
    <citation type="submission" date="2024-01" db="EMBL/GenBank/DDBJ databases">
        <title>The genomes of 5 underutilized Papilionoideae crops provide insights into root nodulation and disease resistanc.</title>
        <authorList>
            <person name="Jiang F."/>
        </authorList>
    </citation>
    <scope>NUCLEOTIDE SEQUENCE [LARGE SCALE GENOMIC DNA]</scope>
    <source>
        <strain evidence="2">LVBAO_FW01</strain>
        <tissue evidence="2">Leaves</tissue>
    </source>
</reference>
<dbReference type="EMBL" id="JAYMYQ010000005">
    <property type="protein sequence ID" value="KAK7327759.1"/>
    <property type="molecule type" value="Genomic_DNA"/>
</dbReference>
<organism evidence="2 3">
    <name type="scientific">Canavalia gladiata</name>
    <name type="common">Sword bean</name>
    <name type="synonym">Dolichos gladiatus</name>
    <dbReference type="NCBI Taxonomy" id="3824"/>
    <lineage>
        <taxon>Eukaryota</taxon>
        <taxon>Viridiplantae</taxon>
        <taxon>Streptophyta</taxon>
        <taxon>Embryophyta</taxon>
        <taxon>Tracheophyta</taxon>
        <taxon>Spermatophyta</taxon>
        <taxon>Magnoliopsida</taxon>
        <taxon>eudicotyledons</taxon>
        <taxon>Gunneridae</taxon>
        <taxon>Pentapetalae</taxon>
        <taxon>rosids</taxon>
        <taxon>fabids</taxon>
        <taxon>Fabales</taxon>
        <taxon>Fabaceae</taxon>
        <taxon>Papilionoideae</taxon>
        <taxon>50 kb inversion clade</taxon>
        <taxon>NPAAA clade</taxon>
        <taxon>indigoferoid/millettioid clade</taxon>
        <taxon>Phaseoleae</taxon>
        <taxon>Canavalia</taxon>
    </lineage>
</organism>
<feature type="transmembrane region" description="Helical" evidence="1">
    <location>
        <begin position="20"/>
        <end position="40"/>
    </location>
</feature>
<name>A0AAN9L4Z7_CANGL</name>
<evidence type="ECO:0000313" key="3">
    <source>
        <dbReference type="Proteomes" id="UP001367508"/>
    </source>
</evidence>
<proteinExistence type="predicted"/>
<evidence type="ECO:0000313" key="2">
    <source>
        <dbReference type="EMBL" id="KAK7327759.1"/>
    </source>
</evidence>
<keyword evidence="1" id="KW-0812">Transmembrane</keyword>
<dbReference type="AlphaFoldDB" id="A0AAN9L4Z7"/>
<protein>
    <submittedName>
        <fullName evidence="2">Uncharacterized protein</fullName>
    </submittedName>
</protein>